<evidence type="ECO:0000256" key="1">
    <source>
        <dbReference type="ARBA" id="ARBA00004651"/>
    </source>
</evidence>
<gene>
    <name evidence="11" type="ORF">COX38_02475</name>
</gene>
<dbReference type="PANTHER" id="PTHR30460">
    <property type="entry name" value="MODERATE CONDUCTANCE MECHANOSENSITIVE CHANNEL YBIO"/>
    <property type="match status" value="1"/>
</dbReference>
<evidence type="ECO:0000313" key="11">
    <source>
        <dbReference type="EMBL" id="PIP22104.1"/>
    </source>
</evidence>
<keyword evidence="4 7" id="KW-0812">Transmembrane</keyword>
<dbReference type="Pfam" id="PF21088">
    <property type="entry name" value="MS_channel_1st"/>
    <property type="match status" value="1"/>
</dbReference>
<feature type="domain" description="Mechanosensitive ion channel MscS C-terminal" evidence="9">
    <location>
        <begin position="177"/>
        <end position="265"/>
    </location>
</feature>
<dbReference type="AlphaFoldDB" id="A0A2G9YS86"/>
<evidence type="ECO:0000256" key="3">
    <source>
        <dbReference type="ARBA" id="ARBA00022475"/>
    </source>
</evidence>
<feature type="domain" description="Mechanosensitive ion channel MscS" evidence="8">
    <location>
        <begin position="107"/>
        <end position="169"/>
    </location>
</feature>
<evidence type="ECO:0000313" key="12">
    <source>
        <dbReference type="Proteomes" id="UP000229054"/>
    </source>
</evidence>
<proteinExistence type="inferred from homology"/>
<dbReference type="InterPro" id="IPR049142">
    <property type="entry name" value="MS_channel_1st"/>
</dbReference>
<dbReference type="GO" id="GO:0005886">
    <property type="term" value="C:plasma membrane"/>
    <property type="evidence" value="ECO:0007669"/>
    <property type="project" value="UniProtKB-SubCell"/>
</dbReference>
<feature type="domain" description="Mechanosensitive ion channel transmembrane helices 2/3" evidence="10">
    <location>
        <begin position="65"/>
        <end position="104"/>
    </location>
</feature>
<dbReference type="InterPro" id="IPR011014">
    <property type="entry name" value="MscS_channel_TM-2"/>
</dbReference>
<dbReference type="Gene3D" id="1.10.287.1260">
    <property type="match status" value="1"/>
</dbReference>
<evidence type="ECO:0000256" key="7">
    <source>
        <dbReference type="SAM" id="Phobius"/>
    </source>
</evidence>
<dbReference type="InterPro" id="IPR006685">
    <property type="entry name" value="MscS_channel_2nd"/>
</dbReference>
<dbReference type="Gene3D" id="2.30.30.60">
    <property type="match status" value="1"/>
</dbReference>
<evidence type="ECO:0000259" key="10">
    <source>
        <dbReference type="Pfam" id="PF21088"/>
    </source>
</evidence>
<keyword evidence="6 7" id="KW-0472">Membrane</keyword>
<dbReference type="Pfam" id="PF00924">
    <property type="entry name" value="MS_channel_2nd"/>
    <property type="match status" value="1"/>
</dbReference>
<comment type="similarity">
    <text evidence="2">Belongs to the MscS (TC 1.A.23) family.</text>
</comment>
<dbReference type="GO" id="GO:0008381">
    <property type="term" value="F:mechanosensitive monoatomic ion channel activity"/>
    <property type="evidence" value="ECO:0007669"/>
    <property type="project" value="InterPro"/>
</dbReference>
<sequence length="282" mass="31107">MLEEIINWLIGHGIKIAAILIAAVLADRVGKKFIGKAVKGGVKDGTEESTEKRQKTLIRIFSSALSVVVWLVAIMMVLPEFGIAVGPILAGAGILGVALGFGAQYMIRDFLAGLFVIIENQYRVGDVVCLDNTCGGVEDITLRKTVLRDLDGKVYHIPNGSFKMAANLTKGYSRAHMDISVAYKEDLDKVMALINKVGKEMAEESPWKEYILKPIQVLGPGPDSFGESGIIIKVLGETKPLKQWDTLKEFRKRLKRAFDKEGIEIPFPQLSIWPRGNWAKQP</sequence>
<comment type="caution">
    <text evidence="11">The sequence shown here is derived from an EMBL/GenBank/DDBJ whole genome shotgun (WGS) entry which is preliminary data.</text>
</comment>
<evidence type="ECO:0000259" key="8">
    <source>
        <dbReference type="Pfam" id="PF00924"/>
    </source>
</evidence>
<dbReference type="Gene3D" id="3.30.70.100">
    <property type="match status" value="1"/>
</dbReference>
<feature type="transmembrane region" description="Helical" evidence="7">
    <location>
        <begin position="57"/>
        <end position="78"/>
    </location>
</feature>
<dbReference type="Pfam" id="PF21082">
    <property type="entry name" value="MS_channel_3rd"/>
    <property type="match status" value="1"/>
</dbReference>
<reference evidence="11 12" key="1">
    <citation type="submission" date="2017-09" db="EMBL/GenBank/DDBJ databases">
        <title>Depth-based differentiation of microbial function through sediment-hosted aquifers and enrichment of novel symbionts in the deep terrestrial subsurface.</title>
        <authorList>
            <person name="Probst A.J."/>
            <person name="Ladd B."/>
            <person name="Jarett J.K."/>
            <person name="Geller-Mcgrath D.E."/>
            <person name="Sieber C.M."/>
            <person name="Emerson J.B."/>
            <person name="Anantharaman K."/>
            <person name="Thomas B.C."/>
            <person name="Malmstrom R."/>
            <person name="Stieglmeier M."/>
            <person name="Klingl A."/>
            <person name="Woyke T."/>
            <person name="Ryan C.M."/>
            <person name="Banfield J.F."/>
        </authorList>
    </citation>
    <scope>NUCLEOTIDE SEQUENCE [LARGE SCALE GENOMIC DNA]</scope>
    <source>
        <strain evidence="11">CG23_combo_of_CG06-09_8_20_14_all_39_25</strain>
    </source>
</reference>
<evidence type="ECO:0000256" key="6">
    <source>
        <dbReference type="ARBA" id="ARBA00023136"/>
    </source>
</evidence>
<dbReference type="InterPro" id="IPR045276">
    <property type="entry name" value="YbiO_bact"/>
</dbReference>
<dbReference type="SUPFAM" id="SSF82689">
    <property type="entry name" value="Mechanosensitive channel protein MscS (YggB), C-terminal domain"/>
    <property type="match status" value="1"/>
</dbReference>
<evidence type="ECO:0000256" key="5">
    <source>
        <dbReference type="ARBA" id="ARBA00022989"/>
    </source>
</evidence>
<keyword evidence="3" id="KW-1003">Cell membrane</keyword>
<comment type="subcellular location">
    <subcellularLocation>
        <location evidence="1">Cell membrane</location>
        <topology evidence="1">Multi-pass membrane protein</topology>
    </subcellularLocation>
</comment>
<dbReference type="Proteomes" id="UP000229054">
    <property type="component" value="Unassembled WGS sequence"/>
</dbReference>
<accession>A0A2G9YS86</accession>
<dbReference type="SUPFAM" id="SSF82861">
    <property type="entry name" value="Mechanosensitive channel protein MscS (YggB), transmembrane region"/>
    <property type="match status" value="1"/>
</dbReference>
<evidence type="ECO:0000256" key="2">
    <source>
        <dbReference type="ARBA" id="ARBA00008017"/>
    </source>
</evidence>
<dbReference type="EMBL" id="PCRN01000083">
    <property type="protein sequence ID" value="PIP22104.1"/>
    <property type="molecule type" value="Genomic_DNA"/>
</dbReference>
<protein>
    <submittedName>
        <fullName evidence="11">Potassium transporter KefA</fullName>
    </submittedName>
</protein>
<dbReference type="InterPro" id="IPR049278">
    <property type="entry name" value="MS_channel_C"/>
</dbReference>
<feature type="transmembrane region" description="Helical" evidence="7">
    <location>
        <begin position="6"/>
        <end position="26"/>
    </location>
</feature>
<evidence type="ECO:0000259" key="9">
    <source>
        <dbReference type="Pfam" id="PF21082"/>
    </source>
</evidence>
<dbReference type="PANTHER" id="PTHR30460:SF0">
    <property type="entry name" value="MODERATE CONDUCTANCE MECHANOSENSITIVE CHANNEL YBIO"/>
    <property type="match status" value="1"/>
</dbReference>
<feature type="transmembrane region" description="Helical" evidence="7">
    <location>
        <begin position="84"/>
        <end position="107"/>
    </location>
</feature>
<dbReference type="InterPro" id="IPR010920">
    <property type="entry name" value="LSM_dom_sf"/>
</dbReference>
<evidence type="ECO:0000256" key="4">
    <source>
        <dbReference type="ARBA" id="ARBA00022692"/>
    </source>
</evidence>
<keyword evidence="5 7" id="KW-1133">Transmembrane helix</keyword>
<dbReference type="SUPFAM" id="SSF50182">
    <property type="entry name" value="Sm-like ribonucleoproteins"/>
    <property type="match status" value="1"/>
</dbReference>
<dbReference type="InterPro" id="IPR023408">
    <property type="entry name" value="MscS_beta-dom_sf"/>
</dbReference>
<name>A0A2G9YS86_9BACT</name>
<organism evidence="11 12">
    <name type="scientific">Candidatus Nealsonbacteria bacterium CG23_combo_of_CG06-09_8_20_14_all_39_25</name>
    <dbReference type="NCBI Taxonomy" id="1974723"/>
    <lineage>
        <taxon>Bacteria</taxon>
        <taxon>Candidatus Nealsoniibacteriota</taxon>
    </lineage>
</organism>
<dbReference type="InterPro" id="IPR011066">
    <property type="entry name" value="MscS_channel_C_sf"/>
</dbReference>